<dbReference type="InterPro" id="IPR053149">
    <property type="entry name" value="TPK"/>
</dbReference>
<evidence type="ECO:0000313" key="7">
    <source>
        <dbReference type="Proteomes" id="UP000248161"/>
    </source>
</evidence>
<evidence type="ECO:0000256" key="2">
    <source>
        <dbReference type="ARBA" id="ARBA00022741"/>
    </source>
</evidence>
<keyword evidence="2" id="KW-0547">Nucleotide-binding</keyword>
<feature type="domain" description="Thiamin pyrophosphokinase catalytic" evidence="5">
    <location>
        <begin position="24"/>
        <end position="114"/>
    </location>
</feature>
<dbReference type="AlphaFoldDB" id="A0A2V3HR14"/>
<gene>
    <name evidence="6" type="ORF">CXX69_03865</name>
</gene>
<dbReference type="GO" id="GO:0006772">
    <property type="term" value="P:thiamine metabolic process"/>
    <property type="evidence" value="ECO:0007669"/>
    <property type="project" value="InterPro"/>
</dbReference>
<accession>A0A2V3HR14</accession>
<dbReference type="EMBL" id="PSPG01000007">
    <property type="protein sequence ID" value="PXF21567.1"/>
    <property type="molecule type" value="Genomic_DNA"/>
</dbReference>
<dbReference type="GO" id="GO:0016301">
    <property type="term" value="F:kinase activity"/>
    <property type="evidence" value="ECO:0007669"/>
    <property type="project" value="UniProtKB-KW"/>
</dbReference>
<evidence type="ECO:0000256" key="3">
    <source>
        <dbReference type="ARBA" id="ARBA00022777"/>
    </source>
</evidence>
<protein>
    <submittedName>
        <fullName evidence="6">Thiamine diphosphokinase</fullName>
    </submittedName>
</protein>
<dbReference type="InterPro" id="IPR006282">
    <property type="entry name" value="Thi_PPkinase"/>
</dbReference>
<dbReference type="InterPro" id="IPR036759">
    <property type="entry name" value="TPK_catalytic_sf"/>
</dbReference>
<evidence type="ECO:0000259" key="5">
    <source>
        <dbReference type="Pfam" id="PF04263"/>
    </source>
</evidence>
<reference evidence="6 7" key="1">
    <citation type="journal article" date="2015" name="Nat. Commun.">
        <title>Genomic and transcriptomic evidence for scavenging of diverse organic compounds by widespread deep-sea archaea.</title>
        <authorList>
            <person name="Li M."/>
            <person name="Baker B.J."/>
            <person name="Anantharaman K."/>
            <person name="Jain S."/>
            <person name="Breier J.A."/>
            <person name="Dick G.J."/>
        </authorList>
    </citation>
    <scope>NUCLEOTIDE SEQUENCE [LARGE SCALE GENOMIC DNA]</scope>
    <source>
        <strain evidence="6">Cayman_51_deep</strain>
    </source>
</reference>
<sequence length="207" mass="22010">MMPVRALLWCNGQQPSSHVAEALLQAGSTPFGVDGGADKAARAGIVVEEVLGDLDSVELGQWEGRTHELPDDSSSDLAKSIALLIERGYSEIDVVGSDGGSTDHVLGNWAALCEAPGGARIRLHHEDAVTHRLHPQDGGLELEIREGNEFSVFALSPCSSVHLQGAEWNLDGEALSLSTRGLHNRGTGDVVRIQADGILAVIVPRWE</sequence>
<dbReference type="Pfam" id="PF04263">
    <property type="entry name" value="TPK_catalytic"/>
    <property type="match status" value="1"/>
</dbReference>
<dbReference type="GO" id="GO:0004788">
    <property type="term" value="F:thiamine diphosphokinase activity"/>
    <property type="evidence" value="ECO:0007669"/>
    <property type="project" value="InterPro"/>
</dbReference>
<evidence type="ECO:0000256" key="1">
    <source>
        <dbReference type="ARBA" id="ARBA00022679"/>
    </source>
</evidence>
<evidence type="ECO:0000256" key="4">
    <source>
        <dbReference type="ARBA" id="ARBA00022840"/>
    </source>
</evidence>
<dbReference type="Gene3D" id="3.40.50.10240">
    <property type="entry name" value="Thiamin pyrophosphokinase, catalytic domain"/>
    <property type="match status" value="1"/>
</dbReference>
<dbReference type="GO" id="GO:0005524">
    <property type="term" value="F:ATP binding"/>
    <property type="evidence" value="ECO:0007669"/>
    <property type="project" value="UniProtKB-KW"/>
</dbReference>
<keyword evidence="4" id="KW-0067">ATP-binding</keyword>
<dbReference type="PANTHER" id="PTHR41299">
    <property type="entry name" value="THIAMINE PYROPHOSPHOKINASE"/>
    <property type="match status" value="1"/>
</dbReference>
<name>A0A2V3HR14_9ARCH</name>
<comment type="caution">
    <text evidence="6">The sequence shown here is derived from an EMBL/GenBank/DDBJ whole genome shotgun (WGS) entry which is preliminary data.</text>
</comment>
<dbReference type="SUPFAM" id="SSF63999">
    <property type="entry name" value="Thiamin pyrophosphokinase, catalytic domain"/>
    <property type="match status" value="1"/>
</dbReference>
<dbReference type="Proteomes" id="UP000248161">
    <property type="component" value="Unassembled WGS sequence"/>
</dbReference>
<dbReference type="PANTHER" id="PTHR41299:SF1">
    <property type="entry name" value="THIAMINE PYROPHOSPHOKINASE"/>
    <property type="match status" value="1"/>
</dbReference>
<dbReference type="InterPro" id="IPR007371">
    <property type="entry name" value="TPK_catalytic"/>
</dbReference>
<evidence type="ECO:0000313" key="6">
    <source>
        <dbReference type="EMBL" id="PXF21567.1"/>
    </source>
</evidence>
<proteinExistence type="predicted"/>
<keyword evidence="3 6" id="KW-0418">Kinase</keyword>
<dbReference type="GO" id="GO:0009229">
    <property type="term" value="P:thiamine diphosphate biosynthetic process"/>
    <property type="evidence" value="ECO:0007669"/>
    <property type="project" value="InterPro"/>
</dbReference>
<dbReference type="NCBIfam" id="TIGR01378">
    <property type="entry name" value="thi_PPkinase"/>
    <property type="match status" value="1"/>
</dbReference>
<dbReference type="CDD" id="cd07995">
    <property type="entry name" value="TPK"/>
    <property type="match status" value="1"/>
</dbReference>
<organism evidence="6 7">
    <name type="scientific">Candidatus Thalassarchaeum betae</name>
    <dbReference type="NCBI Taxonomy" id="2599289"/>
    <lineage>
        <taxon>Archaea</taxon>
        <taxon>Methanobacteriati</taxon>
        <taxon>Thermoplasmatota</taxon>
        <taxon>Candidatus Poseidoniia</taxon>
        <taxon>Candidatus Poseidoniales</taxon>
        <taxon>Candidatus Thalassarchaeaceae</taxon>
        <taxon>Candidatus Thalassarchaeum</taxon>
    </lineage>
</organism>
<keyword evidence="1" id="KW-0808">Transferase</keyword>